<dbReference type="STRING" id="131310.A0A0N4ZXK6"/>
<feature type="domain" description="F-box" evidence="1">
    <location>
        <begin position="148"/>
        <end position="193"/>
    </location>
</feature>
<dbReference type="SUPFAM" id="SSF81383">
    <property type="entry name" value="F-box domain"/>
    <property type="match status" value="1"/>
</dbReference>
<evidence type="ECO:0000313" key="3">
    <source>
        <dbReference type="WBParaSite" id="PTRK_0001341700.1"/>
    </source>
</evidence>
<dbReference type="WBParaSite" id="PTRK_0001341700.1">
    <property type="protein sequence ID" value="PTRK_0001341700.1"/>
    <property type="gene ID" value="PTRK_0001341700"/>
</dbReference>
<dbReference type="InterPro" id="IPR036047">
    <property type="entry name" value="F-box-like_dom_sf"/>
</dbReference>
<sequence length="494" mass="57655">MMLIVYLRAVSRAKLTLKNGDANVTHTPLQICGSWSAIHTAREYINEILLANNERYSLPHQFFNINNNNRGNILYNHHTHSQNYRNEVPQHLYNIFHHHNNIVVPGYVNDPIYFNNQSNVNHLERLFSPYNCKLNQPKDGQYEIFNKLPVEIWNVIFNKVVNDPNDAVELIKLRVVSRKWNNIIEGICEKKNYKVTKDLCKISFIHGESDDPRNWVVNLSKGENDVGEFCIVKELKYFMKYLNFNGKLFISGAGAMNDYVFDTLIQYKKFIKPKTVVFTGGLLNRYKEAMLAFLGMTTSIQKLHFQWCEPQNNFFDDSFLIVCPNMKGFLIQQTTKSLRCQPRINFTMSGLTQALSLRTDYLFIPYVRNFKHETTKTMMEKYFRLCDGEGQKYMSMISIGHIKRYQINAALDNLGWITREDDTVIAYQIPRPNLVKKDLPLFFHSVDCTGTVVLTTYNNGDTFGKYGCSMIEFNNEHEFTVNERSMIRNVHNEI</sequence>
<name>A0A0N4ZXK6_PARTI</name>
<keyword evidence="2" id="KW-1185">Reference proteome</keyword>
<dbReference type="SMART" id="SM00256">
    <property type="entry name" value="FBOX"/>
    <property type="match status" value="1"/>
</dbReference>
<organism evidence="2 3">
    <name type="scientific">Parastrongyloides trichosuri</name>
    <name type="common">Possum-specific nematode worm</name>
    <dbReference type="NCBI Taxonomy" id="131310"/>
    <lineage>
        <taxon>Eukaryota</taxon>
        <taxon>Metazoa</taxon>
        <taxon>Ecdysozoa</taxon>
        <taxon>Nematoda</taxon>
        <taxon>Chromadorea</taxon>
        <taxon>Rhabditida</taxon>
        <taxon>Tylenchina</taxon>
        <taxon>Panagrolaimomorpha</taxon>
        <taxon>Strongyloidoidea</taxon>
        <taxon>Strongyloididae</taxon>
        <taxon>Parastrongyloides</taxon>
    </lineage>
</organism>
<dbReference type="InterPro" id="IPR001810">
    <property type="entry name" value="F-box_dom"/>
</dbReference>
<dbReference type="AlphaFoldDB" id="A0A0N4ZXK6"/>
<evidence type="ECO:0000313" key="2">
    <source>
        <dbReference type="Proteomes" id="UP000038045"/>
    </source>
</evidence>
<dbReference type="CDD" id="cd09917">
    <property type="entry name" value="F-box_SF"/>
    <property type="match status" value="1"/>
</dbReference>
<protein>
    <submittedName>
        <fullName evidence="3">F-box domain-containing protein</fullName>
    </submittedName>
</protein>
<accession>A0A0N4ZXK6</accession>
<dbReference type="Proteomes" id="UP000038045">
    <property type="component" value="Unplaced"/>
</dbReference>
<evidence type="ECO:0000259" key="1">
    <source>
        <dbReference type="SMART" id="SM00256"/>
    </source>
</evidence>
<proteinExistence type="predicted"/>
<reference evidence="3" key="1">
    <citation type="submission" date="2017-02" db="UniProtKB">
        <authorList>
            <consortium name="WormBaseParasite"/>
        </authorList>
    </citation>
    <scope>IDENTIFICATION</scope>
</reference>